<feature type="compositionally biased region" description="Basic and acidic residues" evidence="1">
    <location>
        <begin position="63"/>
        <end position="79"/>
    </location>
</feature>
<evidence type="ECO:0000313" key="3">
    <source>
        <dbReference type="Proteomes" id="UP001061958"/>
    </source>
</evidence>
<feature type="compositionally biased region" description="Polar residues" evidence="1">
    <location>
        <begin position="80"/>
        <end position="90"/>
    </location>
</feature>
<sequence length="362" mass="41515">MRTKRHTSFIPDIGNKTSPGSARQSRQRRRKKLYRKRGCNKIPRNPDIQVDLNRQKKYIGQVERKSSEFPGHPSKELSVERNSTQNTHWNHGENVSRQALEEHYLSNNSALCIKNNEDSRNNQDIVANLNFRNSLFSNLNFHEELAQSAQMIQESSCERILVEHDTMLSVETPLRGSEGKLSDNLNIKLGSALELLDDSTTASSSFLLDNYVGQNWTSNHQEQLNNDSVESHSSFMKTESSSSPCTLFGNWSFEDMQSHQAMEEQELVQNTSMDCRLQLPEQSIQSSQRAKPNDEDLFEVIWQSLFPEPHCRLKVKRVVCGEQQQSEATLTDSVTTQSSSPASRDKKLKFCPPFLRRLYSHH</sequence>
<feature type="compositionally biased region" description="Polar residues" evidence="1">
    <location>
        <begin position="326"/>
        <end position="342"/>
    </location>
</feature>
<evidence type="ECO:0000256" key="1">
    <source>
        <dbReference type="SAM" id="MobiDB-lite"/>
    </source>
</evidence>
<feature type="compositionally biased region" description="Basic residues" evidence="1">
    <location>
        <begin position="25"/>
        <end position="39"/>
    </location>
</feature>
<feature type="region of interest" description="Disordered" evidence="1">
    <location>
        <begin position="1"/>
        <end position="46"/>
    </location>
</feature>
<dbReference type="AlphaFoldDB" id="A0A9C7Q1C9"/>
<comment type="caution">
    <text evidence="2">The sequence shown here is derived from an EMBL/GenBank/DDBJ whole genome shotgun (WGS) entry which is preliminary data.</text>
</comment>
<keyword evidence="3" id="KW-1185">Reference proteome</keyword>
<dbReference type="EMBL" id="BQMJ01000043">
    <property type="protein sequence ID" value="GJQ13377.1"/>
    <property type="molecule type" value="Genomic_DNA"/>
</dbReference>
<proteinExistence type="predicted"/>
<accession>A0A9C7Q1C9</accession>
<gene>
    <name evidence="2" type="ORF">GpartN1_g5168.t1</name>
</gene>
<dbReference type="Proteomes" id="UP001061958">
    <property type="component" value="Unassembled WGS sequence"/>
</dbReference>
<evidence type="ECO:0000313" key="2">
    <source>
        <dbReference type="EMBL" id="GJQ13377.1"/>
    </source>
</evidence>
<name>A0A9C7Q1C9_9RHOD</name>
<reference evidence="2" key="1">
    <citation type="journal article" date="2022" name="Proc. Natl. Acad. Sci. U.S.A.">
        <title>Life cycle and functional genomics of the unicellular red alga Galdieria for elucidating algal and plant evolution and industrial use.</title>
        <authorList>
            <person name="Hirooka S."/>
            <person name="Itabashi T."/>
            <person name="Ichinose T.M."/>
            <person name="Onuma R."/>
            <person name="Fujiwara T."/>
            <person name="Yamashita S."/>
            <person name="Jong L.W."/>
            <person name="Tomita R."/>
            <person name="Iwane A.H."/>
            <person name="Miyagishima S.Y."/>
        </authorList>
    </citation>
    <scope>NUCLEOTIDE SEQUENCE</scope>
    <source>
        <strain evidence="2">NBRC 102759</strain>
    </source>
</reference>
<organism evidence="2 3">
    <name type="scientific">Galdieria partita</name>
    <dbReference type="NCBI Taxonomy" id="83374"/>
    <lineage>
        <taxon>Eukaryota</taxon>
        <taxon>Rhodophyta</taxon>
        <taxon>Bangiophyceae</taxon>
        <taxon>Galdieriales</taxon>
        <taxon>Galdieriaceae</taxon>
        <taxon>Galdieria</taxon>
    </lineage>
</organism>
<dbReference type="OrthoDB" id="10399115at2759"/>
<reference evidence="2" key="2">
    <citation type="submission" date="2022-01" db="EMBL/GenBank/DDBJ databases">
        <authorList>
            <person name="Hirooka S."/>
            <person name="Miyagishima S.Y."/>
        </authorList>
    </citation>
    <scope>NUCLEOTIDE SEQUENCE</scope>
    <source>
        <strain evidence="2">NBRC 102759</strain>
    </source>
</reference>
<protein>
    <submittedName>
        <fullName evidence="2">Uncharacterized protein</fullName>
    </submittedName>
</protein>
<feature type="region of interest" description="Disordered" evidence="1">
    <location>
        <begin position="326"/>
        <end position="345"/>
    </location>
</feature>
<feature type="region of interest" description="Disordered" evidence="1">
    <location>
        <begin position="63"/>
        <end position="90"/>
    </location>
</feature>